<keyword evidence="3" id="KW-1185">Reference proteome</keyword>
<feature type="chain" id="PRO_5035251807" description="Secreted protein" evidence="1">
    <location>
        <begin position="25"/>
        <end position="118"/>
    </location>
</feature>
<sequence>MQRTIFIFCQCLCLLLLLSHASNARPNPVPNDDLNPDLELQHYEKENNKLTAADRVRHREVRAPEDEEDQEVINELPMLQKIRRRNRDIYSIRPNIFQPYIDNWEPERETISKHRHER</sequence>
<evidence type="ECO:0000313" key="3">
    <source>
        <dbReference type="Proteomes" id="UP000708208"/>
    </source>
</evidence>
<gene>
    <name evidence="2" type="ORF">AFUS01_LOCUS46389</name>
</gene>
<protein>
    <recommendedName>
        <fullName evidence="4">Secreted protein</fullName>
    </recommendedName>
</protein>
<organism evidence="2 3">
    <name type="scientific">Allacma fusca</name>
    <dbReference type="NCBI Taxonomy" id="39272"/>
    <lineage>
        <taxon>Eukaryota</taxon>
        <taxon>Metazoa</taxon>
        <taxon>Ecdysozoa</taxon>
        <taxon>Arthropoda</taxon>
        <taxon>Hexapoda</taxon>
        <taxon>Collembola</taxon>
        <taxon>Symphypleona</taxon>
        <taxon>Sminthuridae</taxon>
        <taxon>Allacma</taxon>
    </lineage>
</organism>
<feature type="signal peptide" evidence="1">
    <location>
        <begin position="1"/>
        <end position="24"/>
    </location>
</feature>
<dbReference type="EMBL" id="CAJVCH010571340">
    <property type="protein sequence ID" value="CAG7837245.1"/>
    <property type="molecule type" value="Genomic_DNA"/>
</dbReference>
<name>A0A8J2MEC6_9HEXA</name>
<comment type="caution">
    <text evidence="2">The sequence shown here is derived from an EMBL/GenBank/DDBJ whole genome shotgun (WGS) entry which is preliminary data.</text>
</comment>
<proteinExistence type="predicted"/>
<evidence type="ECO:0000313" key="2">
    <source>
        <dbReference type="EMBL" id="CAG7837245.1"/>
    </source>
</evidence>
<reference evidence="2" key="1">
    <citation type="submission" date="2021-06" db="EMBL/GenBank/DDBJ databases">
        <authorList>
            <person name="Hodson N. C."/>
            <person name="Mongue J. A."/>
            <person name="Jaron S. K."/>
        </authorList>
    </citation>
    <scope>NUCLEOTIDE SEQUENCE</scope>
</reference>
<accession>A0A8J2MEC6</accession>
<keyword evidence="1" id="KW-0732">Signal</keyword>
<evidence type="ECO:0008006" key="4">
    <source>
        <dbReference type="Google" id="ProtNLM"/>
    </source>
</evidence>
<dbReference type="Proteomes" id="UP000708208">
    <property type="component" value="Unassembled WGS sequence"/>
</dbReference>
<evidence type="ECO:0000256" key="1">
    <source>
        <dbReference type="SAM" id="SignalP"/>
    </source>
</evidence>
<dbReference type="AlphaFoldDB" id="A0A8J2MEC6"/>